<sequence>MGFKRPFDCEDFQELPFKQARQVDYSNKMTQFADLYRTTSEETDVTDDQEGSFGKSQEHESSGNNCVSEASKLVKDFGIAVPWSLVTSNSVDDDVGSRFTAYSSDFLEHEFDVPRRLEASDDAYFSYLDSSPRKQVPLGPNHQASIPLFGKRVNKNQLEWEDTLDPGSSSLSESDLDIHTDNEEKFLGTCIIPMPDTETSADNSDEIGGGRKDCSCMDEGSGRCVQQHIMEARESLLKFLGHEQLVHLGFCEMGEEVTHKWTKEEERVFHAVVNSNPASLGQNFWKHLSHVFSTRSTMEIVSYYFNVFMLRRRAVQNRSNFLDIDSDDDELHGINRGSFKARVLDEDDDSDIESFDQYDHADYGEDTLIEDGEDDDDDSDGDQGDSSGEATGEDSGVDNVSETPGTKSFDGSRFDVVNRAGLVGEDFTVQDNSCMSFEFQADMIDSCDPADTEVAEQGSRVRSHEKECFPGNGDGYSDGVDQVYLLDSCDAKAWDSRYTVPIKGVDFLPTCNIIEEIFGHGTSGDKK</sequence>
<dbReference type="KEGG" id="rcu:8289127"/>
<organism evidence="2 3">
    <name type="scientific">Ricinus communis</name>
    <name type="common">Castor bean</name>
    <dbReference type="NCBI Taxonomy" id="3988"/>
    <lineage>
        <taxon>Eukaryota</taxon>
        <taxon>Viridiplantae</taxon>
        <taxon>Streptophyta</taxon>
        <taxon>Embryophyta</taxon>
        <taxon>Tracheophyta</taxon>
        <taxon>Spermatophyta</taxon>
        <taxon>Magnoliopsida</taxon>
        <taxon>eudicotyledons</taxon>
        <taxon>Gunneridae</taxon>
        <taxon>Pentapetalae</taxon>
        <taxon>rosids</taxon>
        <taxon>fabids</taxon>
        <taxon>Malpighiales</taxon>
        <taxon>Euphorbiaceae</taxon>
        <taxon>Acalyphoideae</taxon>
        <taxon>Acalypheae</taxon>
        <taxon>Ricinus</taxon>
    </lineage>
</organism>
<dbReference type="PANTHER" id="PTHR46872">
    <property type="entry name" value="DNA BINDING PROTEIN"/>
    <property type="match status" value="1"/>
</dbReference>
<accession>B9REG1</accession>
<feature type="region of interest" description="Disordered" evidence="1">
    <location>
        <begin position="354"/>
        <end position="411"/>
    </location>
</feature>
<protein>
    <submittedName>
        <fullName evidence="2">ATP binding protein, putative</fullName>
    </submittedName>
</protein>
<evidence type="ECO:0000313" key="2">
    <source>
        <dbReference type="EMBL" id="EEF50769.1"/>
    </source>
</evidence>
<dbReference type="CDD" id="cd00167">
    <property type="entry name" value="SANT"/>
    <property type="match status" value="1"/>
</dbReference>
<evidence type="ECO:0000256" key="1">
    <source>
        <dbReference type="SAM" id="MobiDB-lite"/>
    </source>
</evidence>
<dbReference type="OrthoDB" id="1908944at2759"/>
<dbReference type="FunCoup" id="B9REG1">
    <property type="interactions" value="1044"/>
</dbReference>
<dbReference type="EMBL" id="EQ973775">
    <property type="protein sequence ID" value="EEF50769.1"/>
    <property type="molecule type" value="Genomic_DNA"/>
</dbReference>
<feature type="compositionally biased region" description="Acidic residues" evidence="1">
    <location>
        <begin position="41"/>
        <end position="50"/>
    </location>
</feature>
<gene>
    <name evidence="2" type="ORF">RCOM_1621060</name>
</gene>
<dbReference type="InterPro" id="IPR001005">
    <property type="entry name" value="SANT/Myb"/>
</dbReference>
<dbReference type="PANTHER" id="PTHR46872:SF5">
    <property type="entry name" value="MYB-LIKE DOMAIN-CONTAINING PROTEIN"/>
    <property type="match status" value="1"/>
</dbReference>
<dbReference type="eggNOG" id="ENOG502QSPI">
    <property type="taxonomic scope" value="Eukaryota"/>
</dbReference>
<name>B9REG1_RICCO</name>
<evidence type="ECO:0000313" key="3">
    <source>
        <dbReference type="Proteomes" id="UP000008311"/>
    </source>
</evidence>
<proteinExistence type="predicted"/>
<dbReference type="GO" id="GO:0000118">
    <property type="term" value="C:histone deacetylase complex"/>
    <property type="evidence" value="ECO:0000318"/>
    <property type="project" value="GO_Central"/>
</dbReference>
<feature type="compositionally biased region" description="Acidic residues" evidence="1">
    <location>
        <begin position="364"/>
        <end position="383"/>
    </location>
</feature>
<feature type="region of interest" description="Disordered" evidence="1">
    <location>
        <begin position="39"/>
        <end position="64"/>
    </location>
</feature>
<dbReference type="Proteomes" id="UP000008311">
    <property type="component" value="Unassembled WGS sequence"/>
</dbReference>
<dbReference type="STRING" id="3988.B9REG1"/>
<keyword evidence="3" id="KW-1185">Reference proteome</keyword>
<dbReference type="InParanoid" id="B9REG1"/>
<dbReference type="AlphaFoldDB" id="B9REG1"/>
<reference evidence="3" key="1">
    <citation type="journal article" date="2010" name="Nat. Biotechnol.">
        <title>Draft genome sequence of the oilseed species Ricinus communis.</title>
        <authorList>
            <person name="Chan A.P."/>
            <person name="Crabtree J."/>
            <person name="Zhao Q."/>
            <person name="Lorenzi H."/>
            <person name="Orvis J."/>
            <person name="Puiu D."/>
            <person name="Melake-Berhan A."/>
            <person name="Jones K.M."/>
            <person name="Redman J."/>
            <person name="Chen G."/>
            <person name="Cahoon E.B."/>
            <person name="Gedil M."/>
            <person name="Stanke M."/>
            <person name="Haas B.J."/>
            <person name="Wortman J.R."/>
            <person name="Fraser-Liggett C.M."/>
            <person name="Ravel J."/>
            <person name="Rabinowicz P.D."/>
        </authorList>
    </citation>
    <scope>NUCLEOTIDE SEQUENCE [LARGE SCALE GENOMIC DNA]</scope>
    <source>
        <strain evidence="3">cv. Hale</strain>
    </source>
</reference>